<protein>
    <recommendedName>
        <fullName evidence="6">Caspase domain-containing protein</fullName>
    </recommendedName>
</protein>
<dbReference type="InterPro" id="IPR045428">
    <property type="entry name" value="EACC1"/>
</dbReference>
<dbReference type="SUPFAM" id="SSF75011">
    <property type="entry name" value="3-carboxy-cis,cis-mucoante lactonizing enzyme"/>
    <property type="match status" value="1"/>
</dbReference>
<organism evidence="4 5">
    <name type="scientific">Actinokineospora diospyrosa</name>
    <dbReference type="NCBI Taxonomy" id="103728"/>
    <lineage>
        <taxon>Bacteria</taxon>
        <taxon>Bacillati</taxon>
        <taxon>Actinomycetota</taxon>
        <taxon>Actinomycetes</taxon>
        <taxon>Pseudonocardiales</taxon>
        <taxon>Pseudonocardiaceae</taxon>
        <taxon>Actinokineospora</taxon>
    </lineage>
</organism>
<gene>
    <name evidence="4" type="ORF">LV75_004755</name>
</gene>
<evidence type="ECO:0000313" key="5">
    <source>
        <dbReference type="Proteomes" id="UP001205185"/>
    </source>
</evidence>
<evidence type="ECO:0008006" key="6">
    <source>
        <dbReference type="Google" id="ProtNLM"/>
    </source>
</evidence>
<dbReference type="RefSeq" id="WP_253889153.1">
    <property type="nucleotide sequence ID" value="NZ_BAAAVB010000015.1"/>
</dbReference>
<evidence type="ECO:0000259" key="3">
    <source>
        <dbReference type="Pfam" id="PF13449"/>
    </source>
</evidence>
<dbReference type="Gene3D" id="3.40.50.1460">
    <property type="match status" value="1"/>
</dbReference>
<dbReference type="PANTHER" id="PTHR37957">
    <property type="entry name" value="BLR7070 PROTEIN"/>
    <property type="match status" value="1"/>
</dbReference>
<dbReference type="InterPro" id="IPR011600">
    <property type="entry name" value="Pept_C14_caspase"/>
</dbReference>
<feature type="compositionally biased region" description="Basic and acidic residues" evidence="1">
    <location>
        <begin position="547"/>
        <end position="560"/>
    </location>
</feature>
<dbReference type="Pfam" id="PF19953">
    <property type="entry name" value="EACC1"/>
    <property type="match status" value="1"/>
</dbReference>
<dbReference type="Pfam" id="PF00656">
    <property type="entry name" value="Peptidase_C14"/>
    <property type="match status" value="1"/>
</dbReference>
<feature type="domain" description="Peptidase C14 caspase" evidence="2">
    <location>
        <begin position="126"/>
        <end position="355"/>
    </location>
</feature>
<proteinExistence type="predicted"/>
<dbReference type="Proteomes" id="UP001205185">
    <property type="component" value="Unassembled WGS sequence"/>
</dbReference>
<sequence>MDAIEFRFEAGDENSSRDLRTLALHLTGDHQLREHTRVLVQSEPVRPGEMGAAEVVLAAVSAAVGVSQLAVAVRAWRDDLNRSTNVRLVVPEEHRERARAVFEALSGSPKERITKRNGRIDPASSACVLIGVDSYLDGDLPSLRAVYNNIEQLHEVLTDEDVWGIGPGRIRKVHNPRSAAELIRPIREMSELATDTLVVYYAGHGLKDLEENELYLALPGSVPGQPETSVRYKALKQAIAQSRHAQRVIVVLDCCYSGVAMDGAMAQAVEDIRADAGVDDVRGSYLMCSAAPNRKALAPNPDKCTVFTGELVDVLRGGIPDTPDPTLSLGVVFREVRHRLRRDRRPEPQEQDQNQVGELSFVHNFAQKPAPAEVAVVTAPRRKGRRALATTAVALIAFGAGFAVRPTIDWVRELDPVPPGGPCSANATLLSYSDQLNGLAVANEVVTGLSALALEPGGAKLYALADNAPGRVFPLTVGDPNRLDITAERAITLKSAADVVLTGEIDSEGLVFEPGGRTMLISTERPTAIRRFGIDGVEVGPNVEIPKSMREPSVDPKFPDDPANPARAQSGRTIESLAMTPYGDYLYAGWEAPLSIDGDVQGRNRVRIQRYHLKSEGAYEPDRQYAYETDSGLYLVDFAVVGPDRLLALERQYVEGFGNTIRVYDVRLDTTKNVTTETTLSDDSADTFVRRTLLFNLANCPAGSPGQVVANQKQPNPLLDNVEGMAVGPETPDGRLLYLVSDNNANPKQTTRMYAFRIKLPA</sequence>
<dbReference type="InterPro" id="IPR027372">
    <property type="entry name" value="Phytase-like_dom"/>
</dbReference>
<dbReference type="Pfam" id="PF13449">
    <property type="entry name" value="Phytase-like"/>
    <property type="match status" value="1"/>
</dbReference>
<evidence type="ECO:0000313" key="4">
    <source>
        <dbReference type="EMBL" id="MCP2272236.1"/>
    </source>
</evidence>
<name>A0ABT1IJ52_9PSEU</name>
<dbReference type="EMBL" id="JAMTCO010000011">
    <property type="protein sequence ID" value="MCP2272236.1"/>
    <property type="molecule type" value="Genomic_DNA"/>
</dbReference>
<feature type="domain" description="Phytase-like" evidence="3">
    <location>
        <begin position="446"/>
        <end position="744"/>
    </location>
</feature>
<keyword evidence="5" id="KW-1185">Reference proteome</keyword>
<accession>A0ABT1IJ52</accession>
<dbReference type="NCBIfam" id="NF047832">
    <property type="entry name" value="caspase_w_EACC1"/>
    <property type="match status" value="1"/>
</dbReference>
<feature type="region of interest" description="Disordered" evidence="1">
    <location>
        <begin position="547"/>
        <end position="569"/>
    </location>
</feature>
<comment type="caution">
    <text evidence="4">The sequence shown here is derived from an EMBL/GenBank/DDBJ whole genome shotgun (WGS) entry which is preliminary data.</text>
</comment>
<evidence type="ECO:0000259" key="2">
    <source>
        <dbReference type="Pfam" id="PF00656"/>
    </source>
</evidence>
<reference evidence="4 5" key="1">
    <citation type="submission" date="2022-06" db="EMBL/GenBank/DDBJ databases">
        <title>Genomic Encyclopedia of Archaeal and Bacterial Type Strains, Phase II (KMG-II): from individual species to whole genera.</title>
        <authorList>
            <person name="Goeker M."/>
        </authorList>
    </citation>
    <scope>NUCLEOTIDE SEQUENCE [LARGE SCALE GENOMIC DNA]</scope>
    <source>
        <strain evidence="4 5">DSM 44255</strain>
    </source>
</reference>
<dbReference type="InterPro" id="IPR029030">
    <property type="entry name" value="Caspase-like_dom_sf"/>
</dbReference>
<evidence type="ECO:0000256" key="1">
    <source>
        <dbReference type="SAM" id="MobiDB-lite"/>
    </source>
</evidence>
<dbReference type="PANTHER" id="PTHR37957:SF1">
    <property type="entry name" value="PHYTASE-LIKE DOMAIN-CONTAINING PROTEIN"/>
    <property type="match status" value="1"/>
</dbReference>
<dbReference type="SUPFAM" id="SSF52129">
    <property type="entry name" value="Caspase-like"/>
    <property type="match status" value="1"/>
</dbReference>